<dbReference type="SUPFAM" id="SSF47413">
    <property type="entry name" value="lambda repressor-like DNA-binding domains"/>
    <property type="match status" value="1"/>
</dbReference>
<dbReference type="EMBL" id="LYRP01000048">
    <property type="protein sequence ID" value="OAT75275.1"/>
    <property type="molecule type" value="Genomic_DNA"/>
</dbReference>
<keyword evidence="2" id="KW-0805">Transcription regulation</keyword>
<dbReference type="CDD" id="cd06267">
    <property type="entry name" value="PBP1_LacI_sugar_binding-like"/>
    <property type="match status" value="1"/>
</dbReference>
<gene>
    <name evidence="6" type="ORF">A9B99_15470</name>
</gene>
<feature type="domain" description="HTH lacI-type" evidence="5">
    <location>
        <begin position="10"/>
        <end position="62"/>
    </location>
</feature>
<evidence type="ECO:0000313" key="7">
    <source>
        <dbReference type="Proteomes" id="UP000078225"/>
    </source>
</evidence>
<evidence type="ECO:0000256" key="2">
    <source>
        <dbReference type="ARBA" id="ARBA00023015"/>
    </source>
</evidence>
<dbReference type="RefSeq" id="WP_064600836.1">
    <property type="nucleotide sequence ID" value="NZ_CP134782.1"/>
</dbReference>
<comment type="caution">
    <text evidence="6">The sequence shown here is derived from an EMBL/GenBank/DDBJ whole genome shotgun (WGS) entry which is preliminary data.</text>
</comment>
<dbReference type="Gene3D" id="1.10.260.40">
    <property type="entry name" value="lambda repressor-like DNA-binding domains"/>
    <property type="match status" value="1"/>
</dbReference>
<keyword evidence="7" id="KW-1185">Reference proteome</keyword>
<proteinExistence type="predicted"/>
<protein>
    <recommendedName>
        <fullName evidence="5">HTH lacI-type domain-containing protein</fullName>
    </recommendedName>
</protein>
<dbReference type="SUPFAM" id="SSF53822">
    <property type="entry name" value="Periplasmic binding protein-like I"/>
    <property type="match status" value="1"/>
</dbReference>
<accession>A0A1B7KZ86</accession>
<dbReference type="PROSITE" id="PS50932">
    <property type="entry name" value="HTH_LACI_2"/>
    <property type="match status" value="1"/>
</dbReference>
<dbReference type="Gene3D" id="3.40.50.2300">
    <property type="match status" value="2"/>
</dbReference>
<dbReference type="Pfam" id="PF13377">
    <property type="entry name" value="Peripla_BP_3"/>
    <property type="match status" value="1"/>
</dbReference>
<dbReference type="Proteomes" id="UP000078225">
    <property type="component" value="Unassembled WGS sequence"/>
</dbReference>
<organism evidence="6 7">
    <name type="scientific">Mangrovibacter phragmitis</name>
    <dbReference type="NCBI Taxonomy" id="1691903"/>
    <lineage>
        <taxon>Bacteria</taxon>
        <taxon>Pseudomonadati</taxon>
        <taxon>Pseudomonadota</taxon>
        <taxon>Gammaproteobacteria</taxon>
        <taxon>Enterobacterales</taxon>
        <taxon>Enterobacteriaceae</taxon>
        <taxon>Mangrovibacter</taxon>
    </lineage>
</organism>
<dbReference type="SMART" id="SM00354">
    <property type="entry name" value="HTH_LACI"/>
    <property type="match status" value="1"/>
</dbReference>
<dbReference type="PANTHER" id="PTHR30146">
    <property type="entry name" value="LACI-RELATED TRANSCRIPTIONAL REPRESSOR"/>
    <property type="match status" value="1"/>
</dbReference>
<evidence type="ECO:0000259" key="5">
    <source>
        <dbReference type="PROSITE" id="PS50932"/>
    </source>
</evidence>
<dbReference type="OrthoDB" id="6790885at2"/>
<keyword evidence="3" id="KW-0238">DNA-binding</keyword>
<dbReference type="STRING" id="1691903.A9B99_15470"/>
<dbReference type="InterPro" id="IPR000843">
    <property type="entry name" value="HTH_LacI"/>
</dbReference>
<evidence type="ECO:0000256" key="4">
    <source>
        <dbReference type="ARBA" id="ARBA00023163"/>
    </source>
</evidence>
<name>A0A1B7KZ86_9ENTR</name>
<dbReference type="PANTHER" id="PTHR30146:SF148">
    <property type="entry name" value="HTH-TYPE TRANSCRIPTIONAL REPRESSOR PURR-RELATED"/>
    <property type="match status" value="1"/>
</dbReference>
<dbReference type="Pfam" id="PF00356">
    <property type="entry name" value="LacI"/>
    <property type="match status" value="1"/>
</dbReference>
<reference evidence="7" key="1">
    <citation type="submission" date="2016-05" db="EMBL/GenBank/DDBJ databases">
        <authorList>
            <person name="Behera P."/>
            <person name="Vaishampayan P."/>
            <person name="Singh N."/>
            <person name="Raina V."/>
            <person name="Suar M."/>
            <person name="Pattnaik A."/>
            <person name="Rastogi G."/>
        </authorList>
    </citation>
    <scope>NUCLEOTIDE SEQUENCE [LARGE SCALE GENOMIC DNA]</scope>
    <source>
        <strain evidence="7">MP23</strain>
    </source>
</reference>
<sequence length="362" mass="39051">MQPENKSKKPTLADIEALTGISKSTISRVLNNSKFVTPEITTKVMAAIEETGYKKNTPKLQTGITITRITLVVGDYVGLSTGFYSYLISHIKEEAQRIHLHVELLVLHNTQNAEAVAAQVAGQEAILLLGLDTPTVLKVIQALGIPAVIINGADLNMVSSCVSPDYTLGAMMATRHLIEAGHRDIRFITAGYRHSLFQRKAGFMRAMELTGTGFDARSQVLTLEDYARNQMQNEALAAEIEADRAGGDFGAAQVIPHALSHGVLAGATALFCVSDMVAISVMDCLRQAGIAVPESVSVVGFDDLAISSLTTPPLTTVRTDFAALTKSAVHLLVTETGQQHDYSVRINTQVHFVARQSVKRLK</sequence>
<dbReference type="GO" id="GO:0003700">
    <property type="term" value="F:DNA-binding transcription factor activity"/>
    <property type="evidence" value="ECO:0007669"/>
    <property type="project" value="TreeGrafter"/>
</dbReference>
<dbReference type="InterPro" id="IPR028082">
    <property type="entry name" value="Peripla_BP_I"/>
</dbReference>
<keyword evidence="1" id="KW-0678">Repressor</keyword>
<keyword evidence="4" id="KW-0804">Transcription</keyword>
<dbReference type="GO" id="GO:0000976">
    <property type="term" value="F:transcription cis-regulatory region binding"/>
    <property type="evidence" value="ECO:0007669"/>
    <property type="project" value="TreeGrafter"/>
</dbReference>
<dbReference type="InterPro" id="IPR046335">
    <property type="entry name" value="LacI/GalR-like_sensor"/>
</dbReference>
<evidence type="ECO:0000256" key="3">
    <source>
        <dbReference type="ARBA" id="ARBA00023125"/>
    </source>
</evidence>
<dbReference type="CDD" id="cd01392">
    <property type="entry name" value="HTH_LacI"/>
    <property type="match status" value="1"/>
</dbReference>
<evidence type="ECO:0000313" key="6">
    <source>
        <dbReference type="EMBL" id="OAT75275.1"/>
    </source>
</evidence>
<dbReference type="InterPro" id="IPR010982">
    <property type="entry name" value="Lambda_DNA-bd_dom_sf"/>
</dbReference>
<dbReference type="AlphaFoldDB" id="A0A1B7KZ86"/>
<evidence type="ECO:0000256" key="1">
    <source>
        <dbReference type="ARBA" id="ARBA00022491"/>
    </source>
</evidence>